<reference evidence="2 3" key="1">
    <citation type="submission" date="2022-09" db="EMBL/GenBank/DDBJ databases">
        <authorList>
            <person name="Palmer J.M."/>
        </authorList>
    </citation>
    <scope>NUCLEOTIDE SEQUENCE [LARGE SCALE GENOMIC DNA]</scope>
    <source>
        <strain evidence="2 3">DSM 7382</strain>
    </source>
</reference>
<comment type="similarity">
    <text evidence="1">Belongs to the AIM41 family.</text>
</comment>
<dbReference type="Pfam" id="PF09424">
    <property type="entry name" value="YqeY"/>
    <property type="match status" value="1"/>
</dbReference>
<evidence type="ECO:0000313" key="2">
    <source>
        <dbReference type="EMBL" id="KAK7685352.1"/>
    </source>
</evidence>
<dbReference type="InterPro" id="IPR042184">
    <property type="entry name" value="YqeY/Aim41_N"/>
</dbReference>
<comment type="caution">
    <text evidence="2">The sequence shown here is derived from an EMBL/GenBank/DDBJ whole genome shotgun (WGS) entry which is preliminary data.</text>
</comment>
<dbReference type="InterPro" id="IPR003789">
    <property type="entry name" value="Asn/Gln_tRNA_amidoTrase-B-like"/>
</dbReference>
<dbReference type="Gene3D" id="1.10.1510.10">
    <property type="entry name" value="Uncharacterised protein YqeY/AIM41 PF09424, N-terminal domain"/>
    <property type="match status" value="1"/>
</dbReference>
<dbReference type="PANTHER" id="PTHR28055">
    <property type="entry name" value="ALTERED INHERITANCE OF MITOCHONDRIA PROTEIN 41, MITOCHONDRIAL"/>
    <property type="match status" value="1"/>
</dbReference>
<organism evidence="2 3">
    <name type="scientific">Cerrena zonata</name>
    <dbReference type="NCBI Taxonomy" id="2478898"/>
    <lineage>
        <taxon>Eukaryota</taxon>
        <taxon>Fungi</taxon>
        <taxon>Dikarya</taxon>
        <taxon>Basidiomycota</taxon>
        <taxon>Agaricomycotina</taxon>
        <taxon>Agaricomycetes</taxon>
        <taxon>Polyporales</taxon>
        <taxon>Cerrenaceae</taxon>
        <taxon>Cerrena</taxon>
    </lineage>
</organism>
<dbReference type="Proteomes" id="UP001385951">
    <property type="component" value="Unassembled WGS sequence"/>
</dbReference>
<comment type="subcellular location">
    <subcellularLocation>
        <location evidence="1">Mitochondrion</location>
    </subcellularLocation>
</comment>
<dbReference type="SUPFAM" id="SSF89095">
    <property type="entry name" value="GatB/YqeY motif"/>
    <property type="match status" value="1"/>
</dbReference>
<dbReference type="AlphaFoldDB" id="A0AAW0G1F0"/>
<dbReference type="GO" id="GO:0005739">
    <property type="term" value="C:mitochondrion"/>
    <property type="evidence" value="ECO:0007669"/>
    <property type="project" value="UniProtKB-SubCell"/>
</dbReference>
<name>A0AAW0G1F0_9APHY</name>
<evidence type="ECO:0000313" key="3">
    <source>
        <dbReference type="Proteomes" id="UP001385951"/>
    </source>
</evidence>
<evidence type="ECO:0000256" key="1">
    <source>
        <dbReference type="RuleBase" id="RU365099"/>
    </source>
</evidence>
<keyword evidence="1" id="KW-0496">Mitochondrion</keyword>
<dbReference type="GO" id="GO:0016884">
    <property type="term" value="F:carbon-nitrogen ligase activity, with glutamine as amido-N-donor"/>
    <property type="evidence" value="ECO:0007669"/>
    <property type="project" value="UniProtKB-UniRule"/>
</dbReference>
<gene>
    <name evidence="1" type="primary">AIM41</name>
    <name evidence="2" type="ORF">QCA50_011716</name>
</gene>
<dbReference type="EMBL" id="JASBNA010000021">
    <property type="protein sequence ID" value="KAK7685352.1"/>
    <property type="molecule type" value="Genomic_DNA"/>
</dbReference>
<dbReference type="InterPro" id="IPR019004">
    <property type="entry name" value="YqeY/Aim41"/>
</dbReference>
<proteinExistence type="inferred from homology"/>
<protein>
    <recommendedName>
        <fullName evidence="1">Altered inheritance of mitochondria protein 41</fullName>
    </recommendedName>
</protein>
<keyword evidence="3" id="KW-1185">Reference proteome</keyword>
<sequence length="160" mass="18363">MFRRYALTSFRRGGVRQFADIAPVDVRSQILSELKAAMKAKNTVKSTTIRSVLTEVYSVDKQKSELIPSNKIQDIIRKAVDRRTQVAEEYVKAMRPDLAEKELTEAAVLAEFLPPQLSEEEIDRVLREVIEHKIFQVLKIPSKLSVKSSRHFTHRLTSLL</sequence>
<accession>A0AAW0G1F0</accession>
<dbReference type="PANTHER" id="PTHR28055:SF1">
    <property type="entry name" value="ALTERED INHERITANCE OF MITOCHONDRIA PROTEIN 41, MITOCHONDRIAL"/>
    <property type="match status" value="1"/>
</dbReference>